<keyword evidence="2" id="KW-1185">Reference proteome</keyword>
<evidence type="ECO:0000313" key="2">
    <source>
        <dbReference type="Proteomes" id="UP000636800"/>
    </source>
</evidence>
<comment type="caution">
    <text evidence="1">The sequence shown here is derived from an EMBL/GenBank/DDBJ whole genome shotgun (WGS) entry which is preliminary data.</text>
</comment>
<dbReference type="EMBL" id="JADCNL010000011">
    <property type="protein sequence ID" value="KAG0461287.1"/>
    <property type="molecule type" value="Genomic_DNA"/>
</dbReference>
<proteinExistence type="predicted"/>
<dbReference type="AlphaFoldDB" id="A0A835UGY8"/>
<accession>A0A835UGY8</accession>
<sequence length="64" mass="7124">MQQLRPYEARNTADGCVCGEVAASKKWWSTQFAGSVVAANKLHARGLPSPIARVHEQRRLFSKL</sequence>
<protein>
    <submittedName>
        <fullName evidence="1">Uncharacterized protein</fullName>
    </submittedName>
</protein>
<reference evidence="1 2" key="1">
    <citation type="journal article" date="2020" name="Nat. Food">
        <title>A phased Vanilla planifolia genome enables genetic improvement of flavour and production.</title>
        <authorList>
            <person name="Hasing T."/>
            <person name="Tang H."/>
            <person name="Brym M."/>
            <person name="Khazi F."/>
            <person name="Huang T."/>
            <person name="Chambers A.H."/>
        </authorList>
    </citation>
    <scope>NUCLEOTIDE SEQUENCE [LARGE SCALE GENOMIC DNA]</scope>
    <source>
        <tissue evidence="1">Leaf</tissue>
    </source>
</reference>
<name>A0A835UGY8_VANPL</name>
<dbReference type="OrthoDB" id="348976at2759"/>
<gene>
    <name evidence="1" type="ORF">HPP92_021584</name>
</gene>
<evidence type="ECO:0000313" key="1">
    <source>
        <dbReference type="EMBL" id="KAG0461287.1"/>
    </source>
</evidence>
<dbReference type="Proteomes" id="UP000636800">
    <property type="component" value="Chromosome 11"/>
</dbReference>
<organism evidence="1 2">
    <name type="scientific">Vanilla planifolia</name>
    <name type="common">Vanilla</name>
    <dbReference type="NCBI Taxonomy" id="51239"/>
    <lineage>
        <taxon>Eukaryota</taxon>
        <taxon>Viridiplantae</taxon>
        <taxon>Streptophyta</taxon>
        <taxon>Embryophyta</taxon>
        <taxon>Tracheophyta</taxon>
        <taxon>Spermatophyta</taxon>
        <taxon>Magnoliopsida</taxon>
        <taxon>Liliopsida</taxon>
        <taxon>Asparagales</taxon>
        <taxon>Orchidaceae</taxon>
        <taxon>Vanilloideae</taxon>
        <taxon>Vanilleae</taxon>
        <taxon>Vanilla</taxon>
    </lineage>
</organism>